<reference evidence="1" key="2">
    <citation type="journal article" date="2015" name="Data Brief">
        <title>Shoot transcriptome of the giant reed, Arundo donax.</title>
        <authorList>
            <person name="Barrero R.A."/>
            <person name="Guerrero F.D."/>
            <person name="Moolhuijzen P."/>
            <person name="Goolsby J.A."/>
            <person name="Tidwell J."/>
            <person name="Bellgard S.E."/>
            <person name="Bellgard M.I."/>
        </authorList>
    </citation>
    <scope>NUCLEOTIDE SEQUENCE</scope>
    <source>
        <tissue evidence="1">Shoot tissue taken approximately 20 cm above the soil surface</tissue>
    </source>
</reference>
<proteinExistence type="predicted"/>
<dbReference type="AlphaFoldDB" id="A0A0A9H2X3"/>
<organism evidence="1">
    <name type="scientific">Arundo donax</name>
    <name type="common">Giant reed</name>
    <name type="synonym">Donax arundinaceus</name>
    <dbReference type="NCBI Taxonomy" id="35708"/>
    <lineage>
        <taxon>Eukaryota</taxon>
        <taxon>Viridiplantae</taxon>
        <taxon>Streptophyta</taxon>
        <taxon>Embryophyta</taxon>
        <taxon>Tracheophyta</taxon>
        <taxon>Spermatophyta</taxon>
        <taxon>Magnoliopsida</taxon>
        <taxon>Liliopsida</taxon>
        <taxon>Poales</taxon>
        <taxon>Poaceae</taxon>
        <taxon>PACMAD clade</taxon>
        <taxon>Arundinoideae</taxon>
        <taxon>Arundineae</taxon>
        <taxon>Arundo</taxon>
    </lineage>
</organism>
<evidence type="ECO:0000313" key="1">
    <source>
        <dbReference type="EMBL" id="JAE27233.1"/>
    </source>
</evidence>
<name>A0A0A9H2X3_ARUDO</name>
<sequence>MYSTSSFMWYSTVTHSQVPRQGDNSSNLENTAEFMPTYPGCNLGTAGY</sequence>
<dbReference type="EMBL" id="GBRH01170663">
    <property type="protein sequence ID" value="JAE27233.1"/>
    <property type="molecule type" value="Transcribed_RNA"/>
</dbReference>
<reference evidence="1" key="1">
    <citation type="submission" date="2014-09" db="EMBL/GenBank/DDBJ databases">
        <authorList>
            <person name="Magalhaes I.L.F."/>
            <person name="Oliveira U."/>
            <person name="Santos F.R."/>
            <person name="Vidigal T.H.D.A."/>
            <person name="Brescovit A.D."/>
            <person name="Santos A.J."/>
        </authorList>
    </citation>
    <scope>NUCLEOTIDE SEQUENCE</scope>
    <source>
        <tissue evidence="1">Shoot tissue taken approximately 20 cm above the soil surface</tissue>
    </source>
</reference>
<protein>
    <submittedName>
        <fullName evidence="1">Uncharacterized protein</fullName>
    </submittedName>
</protein>
<accession>A0A0A9H2X3</accession>